<proteinExistence type="predicted"/>
<dbReference type="InterPro" id="IPR026847">
    <property type="entry name" value="VPS13"/>
</dbReference>
<gene>
    <name evidence="1" type="ORF">HPP92_018740</name>
</gene>
<dbReference type="GO" id="GO:0006623">
    <property type="term" value="P:protein targeting to vacuole"/>
    <property type="evidence" value="ECO:0007669"/>
    <property type="project" value="TreeGrafter"/>
</dbReference>
<dbReference type="OrthoDB" id="9986677at2759"/>
<dbReference type="AlphaFoldDB" id="A0A835QAE7"/>
<evidence type="ECO:0000313" key="1">
    <source>
        <dbReference type="EMBL" id="KAG0467160.1"/>
    </source>
</evidence>
<dbReference type="Proteomes" id="UP000636800">
    <property type="component" value="Unassembled WGS sequence"/>
</dbReference>
<reference evidence="1 2" key="1">
    <citation type="journal article" date="2020" name="Nat. Food">
        <title>A phased Vanilla planifolia genome enables genetic improvement of flavour and production.</title>
        <authorList>
            <person name="Hasing T."/>
            <person name="Tang H."/>
            <person name="Brym M."/>
            <person name="Khazi F."/>
            <person name="Huang T."/>
            <person name="Chambers A.H."/>
        </authorList>
    </citation>
    <scope>NUCLEOTIDE SEQUENCE [LARGE SCALE GENOMIC DNA]</scope>
    <source>
        <tissue evidence="1">Leaf</tissue>
    </source>
</reference>
<sequence>MAGNRRRMTDTKRQKISTSESEWWVRGFLLYFYRWPKHQVEAISESLNYVTIVVASLGNVTLDSIITQSHKYNHLRVQSTKSKVKQVKYSSIILQPIDLKIDEETLMKLAPFWRSSSTSSSKQSQQFYFRHFEIHPIKVSDKICLYCQRKLFFRLLFASIFDDTASSSLDVFFDPSDGSISLPGVTQVTGFHQGILRLAMDPSLLGAAVMEGGR</sequence>
<keyword evidence="2" id="KW-1185">Reference proteome</keyword>
<accession>A0A835QAE7</accession>
<dbReference type="PANTHER" id="PTHR16166:SF130">
    <property type="entry name" value="PROTEIN SORTING-ASSOCIATED PROTEIN, PUTATIVE (DUF1162)-RELATED"/>
    <property type="match status" value="1"/>
</dbReference>
<name>A0A835QAE7_VANPL</name>
<dbReference type="PANTHER" id="PTHR16166">
    <property type="entry name" value="VACUOLAR PROTEIN SORTING-ASSOCIATED PROTEIN VPS13"/>
    <property type="match status" value="1"/>
</dbReference>
<dbReference type="GO" id="GO:0045053">
    <property type="term" value="P:protein retention in Golgi apparatus"/>
    <property type="evidence" value="ECO:0007669"/>
    <property type="project" value="TreeGrafter"/>
</dbReference>
<organism evidence="1 2">
    <name type="scientific">Vanilla planifolia</name>
    <name type="common">Vanilla</name>
    <dbReference type="NCBI Taxonomy" id="51239"/>
    <lineage>
        <taxon>Eukaryota</taxon>
        <taxon>Viridiplantae</taxon>
        <taxon>Streptophyta</taxon>
        <taxon>Embryophyta</taxon>
        <taxon>Tracheophyta</taxon>
        <taxon>Spermatophyta</taxon>
        <taxon>Magnoliopsida</taxon>
        <taxon>Liliopsida</taxon>
        <taxon>Asparagales</taxon>
        <taxon>Orchidaceae</taxon>
        <taxon>Vanilloideae</taxon>
        <taxon>Vanilleae</taxon>
        <taxon>Vanilla</taxon>
    </lineage>
</organism>
<evidence type="ECO:0000313" key="2">
    <source>
        <dbReference type="Proteomes" id="UP000636800"/>
    </source>
</evidence>
<protein>
    <submittedName>
        <fullName evidence="1">Uncharacterized protein</fullName>
    </submittedName>
</protein>
<dbReference type="EMBL" id="JADCNL010000009">
    <property type="protein sequence ID" value="KAG0467160.1"/>
    <property type="molecule type" value="Genomic_DNA"/>
</dbReference>
<comment type="caution">
    <text evidence="1">The sequence shown here is derived from an EMBL/GenBank/DDBJ whole genome shotgun (WGS) entry which is preliminary data.</text>
</comment>